<dbReference type="Proteomes" id="UP001549047">
    <property type="component" value="Unassembled WGS sequence"/>
</dbReference>
<name>A0ABV2ITL6_9HYPH</name>
<dbReference type="RefSeq" id="WP_354554127.1">
    <property type="nucleotide sequence ID" value="NZ_JBEPMB010000001.1"/>
</dbReference>
<evidence type="ECO:0000313" key="2">
    <source>
        <dbReference type="Proteomes" id="UP001549047"/>
    </source>
</evidence>
<comment type="caution">
    <text evidence="1">The sequence shown here is derived from an EMBL/GenBank/DDBJ whole genome shotgun (WGS) entry which is preliminary data.</text>
</comment>
<organism evidence="1 2">
    <name type="scientific">Rhizobium aquaticum</name>
    <dbReference type="NCBI Taxonomy" id="1549636"/>
    <lineage>
        <taxon>Bacteria</taxon>
        <taxon>Pseudomonadati</taxon>
        <taxon>Pseudomonadota</taxon>
        <taxon>Alphaproteobacteria</taxon>
        <taxon>Hyphomicrobiales</taxon>
        <taxon>Rhizobiaceae</taxon>
        <taxon>Rhizobium/Agrobacterium group</taxon>
        <taxon>Rhizobium</taxon>
    </lineage>
</organism>
<dbReference type="Gene3D" id="3.30.450.20">
    <property type="entry name" value="PAS domain"/>
    <property type="match status" value="1"/>
</dbReference>
<accession>A0ABV2ITL6</accession>
<reference evidence="1 2" key="1">
    <citation type="submission" date="2024-06" db="EMBL/GenBank/DDBJ databases">
        <title>Genomic Encyclopedia of Type Strains, Phase IV (KMG-IV): sequencing the most valuable type-strain genomes for metagenomic binning, comparative biology and taxonomic classification.</title>
        <authorList>
            <person name="Goeker M."/>
        </authorList>
    </citation>
    <scope>NUCLEOTIDE SEQUENCE [LARGE SCALE GENOMIC DNA]</scope>
    <source>
        <strain evidence="1 2">DSM 29780</strain>
    </source>
</reference>
<gene>
    <name evidence="1" type="ORF">ABID16_000122</name>
</gene>
<dbReference type="SUPFAM" id="SSF55785">
    <property type="entry name" value="PYP-like sensor domain (PAS domain)"/>
    <property type="match status" value="1"/>
</dbReference>
<keyword evidence="2" id="KW-1185">Reference proteome</keyword>
<evidence type="ECO:0000313" key="1">
    <source>
        <dbReference type="EMBL" id="MET3611817.1"/>
    </source>
</evidence>
<protein>
    <submittedName>
        <fullName evidence="1">PAS domain-containing protein</fullName>
    </submittedName>
</protein>
<dbReference type="InterPro" id="IPR035965">
    <property type="entry name" value="PAS-like_dom_sf"/>
</dbReference>
<proteinExistence type="predicted"/>
<sequence>MNLYYQLTGGRSLGSLPAYLEMSDADALRLVQAHVRIGIWRSDLESGHTFCCAEVRRIFGLPDVDGPIDFALAARAIHPEDETLALELVETAAREKGSYQFVMRVAEGGQGEFRYVRVVGRYRAKQNGEGDIIGICHMIPDAAQPA</sequence>
<dbReference type="EMBL" id="JBEPMB010000001">
    <property type="protein sequence ID" value="MET3611817.1"/>
    <property type="molecule type" value="Genomic_DNA"/>
</dbReference>